<accession>L9UJ85</accession>
<evidence type="ECO:0000313" key="2">
    <source>
        <dbReference type="Proteomes" id="UP000011543"/>
    </source>
</evidence>
<name>L9UJ85_NATMM</name>
<sequence>MEISYPTFKLVDNKVPEPLITGEYLLERRDCNISVGIALERKLSVSEIIVFVIERYWIRLSNKFITTIVQEEEQCSIGNVVDGWILNRFIKVLEVFHNLWNIERFEHADGVFNDGPVEDGKEKIGFSLAMSLVSCPELHPFEDSGRFWISLGCFCESFVYVTNEFPIPVE</sequence>
<dbReference type="Proteomes" id="UP000011543">
    <property type="component" value="Unassembled WGS sequence"/>
</dbReference>
<evidence type="ECO:0000313" key="1">
    <source>
        <dbReference type="EMBL" id="ELY24939.1"/>
    </source>
</evidence>
<dbReference type="AlphaFoldDB" id="L9UJ85"/>
<reference evidence="1 2" key="1">
    <citation type="journal article" date="2014" name="PLoS Genet.">
        <title>Phylogenetically driven sequencing of extremely halophilic archaea reveals strategies for static and dynamic osmo-response.</title>
        <authorList>
            <person name="Becker E.A."/>
            <person name="Seitzer P.M."/>
            <person name="Tritt A."/>
            <person name="Larsen D."/>
            <person name="Krusor M."/>
            <person name="Yao A.I."/>
            <person name="Wu D."/>
            <person name="Madern D."/>
            <person name="Eisen J.A."/>
            <person name="Darling A.E."/>
            <person name="Facciotti M.T."/>
        </authorList>
    </citation>
    <scope>NUCLEOTIDE SEQUENCE [LARGE SCALE GENOMIC DNA]</scope>
    <source>
        <strain evidence="2">ATCC 43099 / DSM 3394 / CCM 3739 / CIP 104546 / IAM 13178 / JCM 8861 / NBRC 102185 / NCIMB 2190 / MS3</strain>
    </source>
</reference>
<comment type="caution">
    <text evidence="1">The sequence shown here is derived from an EMBL/GenBank/DDBJ whole genome shotgun (WGS) entry which is preliminary data.</text>
</comment>
<protein>
    <submittedName>
        <fullName evidence="1">Uncharacterized protein</fullName>
    </submittedName>
</protein>
<proteinExistence type="predicted"/>
<dbReference type="EMBL" id="AOHS01000057">
    <property type="protein sequence ID" value="ELY24939.1"/>
    <property type="molecule type" value="Genomic_DNA"/>
</dbReference>
<gene>
    <name evidence="1" type="ORF">C500_18463</name>
</gene>
<organism evidence="1 2">
    <name type="scientific">Natrialba magadii (strain ATCC 43099 / DSM 3394 / CCM 3739 / CIP 104546 / IAM 13178 / JCM 8861 / NBRC 102185 / NCIMB 2190 / MS3)</name>
    <name type="common">Natronobacterium magadii</name>
    <dbReference type="NCBI Taxonomy" id="547559"/>
    <lineage>
        <taxon>Archaea</taxon>
        <taxon>Methanobacteriati</taxon>
        <taxon>Methanobacteriota</taxon>
        <taxon>Stenosarchaea group</taxon>
        <taxon>Halobacteria</taxon>
        <taxon>Halobacteriales</taxon>
        <taxon>Natrialbaceae</taxon>
        <taxon>Natrialba</taxon>
    </lineage>
</organism>